<accession>A0ABV0P8P4</accession>
<evidence type="ECO:0000313" key="3">
    <source>
        <dbReference type="Proteomes" id="UP001476798"/>
    </source>
</evidence>
<evidence type="ECO:0000256" key="1">
    <source>
        <dbReference type="SAM" id="SignalP"/>
    </source>
</evidence>
<gene>
    <name evidence="2" type="ORF">GOODEAATRI_028940</name>
</gene>
<feature type="chain" id="PRO_5045963771" description="Secreted protein" evidence="1">
    <location>
        <begin position="24"/>
        <end position="102"/>
    </location>
</feature>
<proteinExistence type="predicted"/>
<comment type="caution">
    <text evidence="2">The sequence shown here is derived from an EMBL/GenBank/DDBJ whole genome shotgun (WGS) entry which is preliminary data.</text>
</comment>
<dbReference type="EMBL" id="JAHRIO010064108">
    <property type="protein sequence ID" value="MEQ2179809.1"/>
    <property type="molecule type" value="Genomic_DNA"/>
</dbReference>
<dbReference type="Proteomes" id="UP001476798">
    <property type="component" value="Unassembled WGS sequence"/>
</dbReference>
<evidence type="ECO:0008006" key="4">
    <source>
        <dbReference type="Google" id="ProtNLM"/>
    </source>
</evidence>
<organism evidence="2 3">
    <name type="scientific">Goodea atripinnis</name>
    <dbReference type="NCBI Taxonomy" id="208336"/>
    <lineage>
        <taxon>Eukaryota</taxon>
        <taxon>Metazoa</taxon>
        <taxon>Chordata</taxon>
        <taxon>Craniata</taxon>
        <taxon>Vertebrata</taxon>
        <taxon>Euteleostomi</taxon>
        <taxon>Actinopterygii</taxon>
        <taxon>Neopterygii</taxon>
        <taxon>Teleostei</taxon>
        <taxon>Neoteleostei</taxon>
        <taxon>Acanthomorphata</taxon>
        <taxon>Ovalentaria</taxon>
        <taxon>Atherinomorphae</taxon>
        <taxon>Cyprinodontiformes</taxon>
        <taxon>Goodeidae</taxon>
        <taxon>Goodea</taxon>
    </lineage>
</organism>
<feature type="signal peptide" evidence="1">
    <location>
        <begin position="1"/>
        <end position="23"/>
    </location>
</feature>
<protein>
    <recommendedName>
        <fullName evidence="4">Secreted protein</fullName>
    </recommendedName>
</protein>
<name>A0ABV0P8P4_9TELE</name>
<keyword evidence="3" id="KW-1185">Reference proteome</keyword>
<sequence length="102" mass="11084">MHHFTVVSFVVWLYLCWEIMVISNDGSLTRFQVECGSCVSMTIGPGVLVLLGHQETGERWTPCGAGLVEPSDMFLHPDAALTDLSQVMVYRVGVTVGLQGGV</sequence>
<keyword evidence="1" id="KW-0732">Signal</keyword>
<reference evidence="2 3" key="1">
    <citation type="submission" date="2021-06" db="EMBL/GenBank/DDBJ databases">
        <authorList>
            <person name="Palmer J.M."/>
        </authorList>
    </citation>
    <scope>NUCLEOTIDE SEQUENCE [LARGE SCALE GENOMIC DNA]</scope>
    <source>
        <strain evidence="2 3">GA_2019</strain>
        <tissue evidence="2">Muscle</tissue>
    </source>
</reference>
<evidence type="ECO:0000313" key="2">
    <source>
        <dbReference type="EMBL" id="MEQ2179809.1"/>
    </source>
</evidence>